<evidence type="ECO:0000256" key="8">
    <source>
        <dbReference type="ARBA" id="ARBA00023125"/>
    </source>
</evidence>
<dbReference type="OrthoDB" id="9810135at2"/>
<evidence type="ECO:0000256" key="6">
    <source>
        <dbReference type="ARBA" id="ARBA00022839"/>
    </source>
</evidence>
<dbReference type="NCBIfam" id="TIGR02785">
    <property type="entry name" value="addA_Gpos"/>
    <property type="match status" value="1"/>
</dbReference>
<dbReference type="SUPFAM" id="SSF52540">
    <property type="entry name" value="P-loop containing nucleoside triphosphate hydrolases"/>
    <property type="match status" value="1"/>
</dbReference>
<dbReference type="InterPro" id="IPR027417">
    <property type="entry name" value="P-loop_NTPase"/>
</dbReference>
<dbReference type="InterPro" id="IPR000212">
    <property type="entry name" value="DNA_helicase_UvrD/REP"/>
</dbReference>
<evidence type="ECO:0000256" key="4">
    <source>
        <dbReference type="ARBA" id="ARBA00022801"/>
    </source>
</evidence>
<evidence type="ECO:0000313" key="17">
    <source>
        <dbReference type="EMBL" id="CUP75910.1"/>
    </source>
</evidence>
<keyword evidence="4 14" id="KW-0378">Hydrolase</keyword>
<accession>A0A174QYG6</accession>
<dbReference type="GO" id="GO:0005524">
    <property type="term" value="F:ATP binding"/>
    <property type="evidence" value="ECO:0007669"/>
    <property type="project" value="UniProtKB-UniRule"/>
</dbReference>
<comment type="catalytic activity">
    <reaction evidence="11">
        <text>Couples ATP hydrolysis with the unwinding of duplex DNA by translocating in the 3'-5' direction.</text>
        <dbReference type="EC" id="5.6.2.4"/>
    </reaction>
</comment>
<dbReference type="InterPro" id="IPR038726">
    <property type="entry name" value="PDDEXK_AddAB-type"/>
</dbReference>
<feature type="binding site" evidence="14">
    <location>
        <begin position="25"/>
        <end position="32"/>
    </location>
    <ligand>
        <name>ATP</name>
        <dbReference type="ChEBI" id="CHEBI:30616"/>
    </ligand>
</feature>
<dbReference type="GO" id="GO:0000725">
    <property type="term" value="P:recombinational repair"/>
    <property type="evidence" value="ECO:0007669"/>
    <property type="project" value="TreeGrafter"/>
</dbReference>
<evidence type="ECO:0000256" key="7">
    <source>
        <dbReference type="ARBA" id="ARBA00022840"/>
    </source>
</evidence>
<dbReference type="Proteomes" id="UP000095765">
    <property type="component" value="Unassembled WGS sequence"/>
</dbReference>
<keyword evidence="7 14" id="KW-0067">ATP-binding</keyword>
<evidence type="ECO:0000313" key="18">
    <source>
        <dbReference type="Proteomes" id="UP000095765"/>
    </source>
</evidence>
<keyword evidence="10" id="KW-0413">Isomerase</keyword>
<keyword evidence="6" id="KW-0269">Exonuclease</keyword>
<dbReference type="PANTHER" id="PTHR11070">
    <property type="entry name" value="UVRD / RECB / PCRA DNA HELICASE FAMILY MEMBER"/>
    <property type="match status" value="1"/>
</dbReference>
<proteinExistence type="predicted"/>
<protein>
    <recommendedName>
        <fullName evidence="12">DNA 3'-5' helicase</fullName>
        <ecNumber evidence="12">5.6.2.4</ecNumber>
    </recommendedName>
</protein>
<dbReference type="GO" id="GO:0006302">
    <property type="term" value="P:double-strand break repair"/>
    <property type="evidence" value="ECO:0007669"/>
    <property type="project" value="InterPro"/>
</dbReference>
<feature type="domain" description="UvrD-like helicase ATP-binding" evidence="15">
    <location>
        <begin position="4"/>
        <end position="472"/>
    </location>
</feature>
<gene>
    <name evidence="17" type="primary">addA</name>
    <name evidence="17" type="ORF">ERS852551_01852</name>
</gene>
<keyword evidence="1" id="KW-0540">Nuclease</keyword>
<dbReference type="Pfam" id="PF13361">
    <property type="entry name" value="UvrD_C"/>
    <property type="match status" value="1"/>
</dbReference>
<dbReference type="AlphaFoldDB" id="A0A174QYG6"/>
<sequence>MAERQWTPQQADAIAARGGTMLVSAAAGSGKTAVLVERVVGRILDEKNPVDADRLLIVTFSNAAALEMKQRIMARMSELIAAHPEDRRLRRQQLLLGRAQISTIHSFCLELIRSNFQALGIASNTRAADERELEIMRRDCARACIEQFLSDDADGGFSQLVELLSAGRDDRRVFDTLFSLYDFVRAHPFYNDWLDDKLAYYGEGVRAADSIWGRCILDYAKGALGHAASLLRRALALAAQDEAVQAAYGAALSGDLLQLEQTFAALTARDWDRVQERLRLFTFEKLRPLRGDSPQKSAVQALRKSARAIVEELRDRQFCASSAEFLDDVAFLRPMVSLLFDLTRAFDRLFTEQKQQKYLMDFSDMEQYAISLLVKKAGPGYAKTELAQEAGALYDEVLIDEFQDTNAAQEIIFRAVSQNESNLFMVGDVKQSIYRFRQAMPELFMEKKKRFAPYDGKTFPAKIVLGKNFRSAQAVTGCVNFFFSQLMSGEIGEVDYNQEEALSPGASFPEGIEAGCTLRLIDASQYAGELDSTQLEARDVAEQIAGMLERGDLVADGGVTRRVRPSDICVLLRSPAQKAQAYFDALTRRGVPVWAEPKSGFLTSREIAPVVALLRVLGNPTLDIDLASALLSPLFGLTADELTQIRLADRRAPLYIAAARAAGAGDSRAANAVDTIARLRRFAANATADAVIRKIYEECDYMGKVQAMRMGQARRANLLLLVQYACDYHAGGYRGLSGFVGFVDRLIDRGGDFAPAASMSEQADVVRVMSIHRSKGLEFPVVFLCDTAKRFNREDLNGNTLLHSELGFACVRRDFELMKQYTTVPMQALRLELERSMLSEELRVLYVALTRAKQRIVITGVVTKPEERLCALVSESGTDGKLPPHQVRGANAYLDWILMAAARHPALAERFSLAGAPLDASEAPLTFELKAAADGDPDAEKTSETTAASPDEAALEALRRRLAFRYPFEAQTKIPTKMAVSQLAGSAYAASYRFSARPAFLQGDGLTGAQRGNALHKFMQFADYQAAARDASGEIARMAREGFLSRQEADSIRPDRVRAFFSSRLAARIFSAKQVWRELRFLAEAGERELGAYSALFTNGGETAIQGVADCVFLEEDGAVVVDYKTDRVKTPDELRERYRVQLALYRNALTEALGVPVKECVLYSFALSCEIVL</sequence>
<evidence type="ECO:0000256" key="9">
    <source>
        <dbReference type="ARBA" id="ARBA00023204"/>
    </source>
</evidence>
<reference evidence="17 18" key="1">
    <citation type="submission" date="2015-09" db="EMBL/GenBank/DDBJ databases">
        <authorList>
            <consortium name="Pathogen Informatics"/>
        </authorList>
    </citation>
    <scope>NUCLEOTIDE SEQUENCE [LARGE SCALE GENOMIC DNA]</scope>
    <source>
        <strain evidence="17 18">2789STDY5834939</strain>
    </source>
</reference>
<evidence type="ECO:0000256" key="1">
    <source>
        <dbReference type="ARBA" id="ARBA00022722"/>
    </source>
</evidence>
<dbReference type="EMBL" id="CZBE01000011">
    <property type="protein sequence ID" value="CUP75910.1"/>
    <property type="molecule type" value="Genomic_DNA"/>
</dbReference>
<evidence type="ECO:0000256" key="2">
    <source>
        <dbReference type="ARBA" id="ARBA00022741"/>
    </source>
</evidence>
<evidence type="ECO:0000256" key="11">
    <source>
        <dbReference type="ARBA" id="ARBA00034617"/>
    </source>
</evidence>
<evidence type="ECO:0000256" key="10">
    <source>
        <dbReference type="ARBA" id="ARBA00023235"/>
    </source>
</evidence>
<evidence type="ECO:0000256" key="3">
    <source>
        <dbReference type="ARBA" id="ARBA00022763"/>
    </source>
</evidence>
<feature type="domain" description="UvrD-like helicase C-terminal" evidence="16">
    <location>
        <begin position="484"/>
        <end position="776"/>
    </location>
</feature>
<evidence type="ECO:0000259" key="16">
    <source>
        <dbReference type="PROSITE" id="PS51217"/>
    </source>
</evidence>
<keyword evidence="5 14" id="KW-0347">Helicase</keyword>
<dbReference type="PROSITE" id="PS51217">
    <property type="entry name" value="UVRD_HELICASE_CTER"/>
    <property type="match status" value="1"/>
</dbReference>
<dbReference type="GO" id="GO:0005829">
    <property type="term" value="C:cytosol"/>
    <property type="evidence" value="ECO:0007669"/>
    <property type="project" value="TreeGrafter"/>
</dbReference>
<dbReference type="SUPFAM" id="SSF52980">
    <property type="entry name" value="Restriction endonuclease-like"/>
    <property type="match status" value="1"/>
</dbReference>
<evidence type="ECO:0000256" key="12">
    <source>
        <dbReference type="ARBA" id="ARBA00034808"/>
    </source>
</evidence>
<evidence type="ECO:0000256" key="14">
    <source>
        <dbReference type="PROSITE-ProRule" id="PRU00560"/>
    </source>
</evidence>
<organism evidence="17 18">
    <name type="scientific">Anaerotruncus colihominis</name>
    <dbReference type="NCBI Taxonomy" id="169435"/>
    <lineage>
        <taxon>Bacteria</taxon>
        <taxon>Bacillati</taxon>
        <taxon>Bacillota</taxon>
        <taxon>Clostridia</taxon>
        <taxon>Eubacteriales</taxon>
        <taxon>Oscillospiraceae</taxon>
        <taxon>Anaerotruncus</taxon>
    </lineage>
</organism>
<dbReference type="Gene3D" id="3.90.320.10">
    <property type="match status" value="1"/>
</dbReference>
<evidence type="ECO:0000256" key="13">
    <source>
        <dbReference type="ARBA" id="ARBA00048988"/>
    </source>
</evidence>
<dbReference type="PROSITE" id="PS51198">
    <property type="entry name" value="UVRD_HELICASE_ATP_BIND"/>
    <property type="match status" value="1"/>
</dbReference>
<keyword evidence="2 14" id="KW-0547">Nucleotide-binding</keyword>
<dbReference type="Pfam" id="PF00580">
    <property type="entry name" value="UvrD-helicase"/>
    <property type="match status" value="1"/>
</dbReference>
<dbReference type="EC" id="5.6.2.4" evidence="12"/>
<dbReference type="InterPro" id="IPR011335">
    <property type="entry name" value="Restrct_endonuc-II-like"/>
</dbReference>
<dbReference type="InterPro" id="IPR014017">
    <property type="entry name" value="DNA_helicase_UvrD-like_C"/>
</dbReference>
<dbReference type="InterPro" id="IPR014016">
    <property type="entry name" value="UvrD-like_ATP-bd"/>
</dbReference>
<dbReference type="GO" id="GO:0043138">
    <property type="term" value="F:3'-5' DNA helicase activity"/>
    <property type="evidence" value="ECO:0007669"/>
    <property type="project" value="UniProtKB-EC"/>
</dbReference>
<dbReference type="RefSeq" id="WP_055245096.1">
    <property type="nucleotide sequence ID" value="NZ_CABIWA010000013.1"/>
</dbReference>
<keyword evidence="8" id="KW-0238">DNA-binding</keyword>
<keyword evidence="9" id="KW-0234">DNA repair</keyword>
<evidence type="ECO:0000259" key="15">
    <source>
        <dbReference type="PROSITE" id="PS51198"/>
    </source>
</evidence>
<dbReference type="GO" id="GO:0003677">
    <property type="term" value="F:DNA binding"/>
    <property type="evidence" value="ECO:0007669"/>
    <property type="project" value="UniProtKB-KW"/>
</dbReference>
<dbReference type="Pfam" id="PF12705">
    <property type="entry name" value="PDDEXK_1"/>
    <property type="match status" value="1"/>
</dbReference>
<dbReference type="InterPro" id="IPR014152">
    <property type="entry name" value="AddA"/>
</dbReference>
<keyword evidence="3" id="KW-0227">DNA damage</keyword>
<dbReference type="GO" id="GO:0004527">
    <property type="term" value="F:exonuclease activity"/>
    <property type="evidence" value="ECO:0007669"/>
    <property type="project" value="UniProtKB-KW"/>
</dbReference>
<dbReference type="Gene3D" id="3.40.50.300">
    <property type="entry name" value="P-loop containing nucleotide triphosphate hydrolases"/>
    <property type="match status" value="4"/>
</dbReference>
<dbReference type="PANTHER" id="PTHR11070:SF48">
    <property type="entry name" value="ATP-DEPENDENT HELICASE_NUCLEASE SUBUNIT A"/>
    <property type="match status" value="1"/>
</dbReference>
<dbReference type="GO" id="GO:0016887">
    <property type="term" value="F:ATP hydrolysis activity"/>
    <property type="evidence" value="ECO:0007669"/>
    <property type="project" value="RHEA"/>
</dbReference>
<dbReference type="GO" id="GO:0033202">
    <property type="term" value="C:DNA helicase complex"/>
    <property type="evidence" value="ECO:0007669"/>
    <property type="project" value="TreeGrafter"/>
</dbReference>
<comment type="catalytic activity">
    <reaction evidence="13">
        <text>ATP + H2O = ADP + phosphate + H(+)</text>
        <dbReference type="Rhea" id="RHEA:13065"/>
        <dbReference type="ChEBI" id="CHEBI:15377"/>
        <dbReference type="ChEBI" id="CHEBI:15378"/>
        <dbReference type="ChEBI" id="CHEBI:30616"/>
        <dbReference type="ChEBI" id="CHEBI:43474"/>
        <dbReference type="ChEBI" id="CHEBI:456216"/>
        <dbReference type="EC" id="5.6.2.4"/>
    </reaction>
</comment>
<name>A0A174QYG6_9FIRM</name>
<dbReference type="InterPro" id="IPR011604">
    <property type="entry name" value="PDDEXK-like_dom_sf"/>
</dbReference>
<evidence type="ECO:0000256" key="5">
    <source>
        <dbReference type="ARBA" id="ARBA00022806"/>
    </source>
</evidence>